<protein>
    <submittedName>
        <fullName evidence="2">Uncharacterized protein</fullName>
    </submittedName>
</protein>
<keyword evidence="3" id="KW-1185">Reference proteome</keyword>
<reference evidence="2" key="1">
    <citation type="journal article" date="2022" name="bioRxiv">
        <title>Sequencing and chromosome-scale assembly of the giantPleurodeles waltlgenome.</title>
        <authorList>
            <person name="Brown T."/>
            <person name="Elewa A."/>
            <person name="Iarovenko S."/>
            <person name="Subramanian E."/>
            <person name="Araus A.J."/>
            <person name="Petzold A."/>
            <person name="Susuki M."/>
            <person name="Suzuki K.-i.T."/>
            <person name="Hayashi T."/>
            <person name="Toyoda A."/>
            <person name="Oliveira C."/>
            <person name="Osipova E."/>
            <person name="Leigh N.D."/>
            <person name="Simon A."/>
            <person name="Yun M.H."/>
        </authorList>
    </citation>
    <scope>NUCLEOTIDE SEQUENCE</scope>
    <source>
        <strain evidence="2">20211129_DDA</strain>
        <tissue evidence="2">Liver</tissue>
    </source>
</reference>
<dbReference type="EMBL" id="JANPWB010000002">
    <property type="protein sequence ID" value="KAJ1208705.1"/>
    <property type="molecule type" value="Genomic_DNA"/>
</dbReference>
<evidence type="ECO:0000256" key="1">
    <source>
        <dbReference type="SAM" id="MobiDB-lite"/>
    </source>
</evidence>
<accession>A0AAV7W737</accession>
<feature type="region of interest" description="Disordered" evidence="1">
    <location>
        <begin position="27"/>
        <end position="107"/>
    </location>
</feature>
<dbReference type="Proteomes" id="UP001066276">
    <property type="component" value="Chromosome 1_2"/>
</dbReference>
<name>A0AAV7W737_PLEWA</name>
<gene>
    <name evidence="2" type="ORF">NDU88_004088</name>
</gene>
<proteinExistence type="predicted"/>
<sequence length="136" mass="14710">MSVFSREYERFHVRCVCLNAYKGDATPQRHEATTRPVAEHSSLPTGDRTFTRRDPAGTFSTGTTIQREESAHLTTTSGGFTGAGNEGSLRPHKTATPGHPPQLNPRALSPRAVLSHSAACAGIWARPAGRRDPLFS</sequence>
<organism evidence="2 3">
    <name type="scientific">Pleurodeles waltl</name>
    <name type="common">Iberian ribbed newt</name>
    <dbReference type="NCBI Taxonomy" id="8319"/>
    <lineage>
        <taxon>Eukaryota</taxon>
        <taxon>Metazoa</taxon>
        <taxon>Chordata</taxon>
        <taxon>Craniata</taxon>
        <taxon>Vertebrata</taxon>
        <taxon>Euteleostomi</taxon>
        <taxon>Amphibia</taxon>
        <taxon>Batrachia</taxon>
        <taxon>Caudata</taxon>
        <taxon>Salamandroidea</taxon>
        <taxon>Salamandridae</taxon>
        <taxon>Pleurodelinae</taxon>
        <taxon>Pleurodeles</taxon>
    </lineage>
</organism>
<comment type="caution">
    <text evidence="2">The sequence shown here is derived from an EMBL/GenBank/DDBJ whole genome shotgun (WGS) entry which is preliminary data.</text>
</comment>
<evidence type="ECO:0000313" key="2">
    <source>
        <dbReference type="EMBL" id="KAJ1208705.1"/>
    </source>
</evidence>
<dbReference type="AlphaFoldDB" id="A0AAV7W737"/>
<evidence type="ECO:0000313" key="3">
    <source>
        <dbReference type="Proteomes" id="UP001066276"/>
    </source>
</evidence>